<dbReference type="Gene3D" id="3.40.50.150">
    <property type="entry name" value="Vaccinia Virus protein VP39"/>
    <property type="match status" value="1"/>
</dbReference>
<reference evidence="1" key="1">
    <citation type="submission" date="2020-05" db="EMBL/GenBank/DDBJ databases">
        <authorList>
            <person name="Chiriac C."/>
            <person name="Salcher M."/>
            <person name="Ghai R."/>
            <person name="Kavagutti S V."/>
        </authorList>
    </citation>
    <scope>NUCLEOTIDE SEQUENCE</scope>
</reference>
<keyword evidence="1" id="KW-0489">Methyltransferase</keyword>
<name>A0A6J5RDY5_9CAUD</name>
<dbReference type="SUPFAM" id="SSF53335">
    <property type="entry name" value="S-adenosyl-L-methionine-dependent methyltransferases"/>
    <property type="match status" value="1"/>
</dbReference>
<dbReference type="GO" id="GO:0008168">
    <property type="term" value="F:methyltransferase activity"/>
    <property type="evidence" value="ECO:0007669"/>
    <property type="project" value="UniProtKB-KW"/>
</dbReference>
<sequence length="191" mass="21232">MPCCREMLPMIGRHEAVTRSYMIPGMMWPQELCWLYDSFSPSRMHAEIGAFCGKSLYASSVGMQPGSRVIAVEPTVTAFDTPGAAWTRDVLDATISEIEKREVHVTLVAKLSIDACREFTGTEFDSVFIDGSHHYADVCCDIQCWKPLVRSGGIIAGHDYWPRDAGVMDAVNELVPGFQVVPGTRIWWATL</sequence>
<dbReference type="EMBL" id="LR797178">
    <property type="protein sequence ID" value="CAB4191691.1"/>
    <property type="molecule type" value="Genomic_DNA"/>
</dbReference>
<accession>A0A6J5RDY5</accession>
<dbReference type="GO" id="GO:0032259">
    <property type="term" value="P:methylation"/>
    <property type="evidence" value="ECO:0007669"/>
    <property type="project" value="UniProtKB-KW"/>
</dbReference>
<protein>
    <submittedName>
        <fullName evidence="1">Methyltransferase domain containing protein</fullName>
    </submittedName>
</protein>
<gene>
    <name evidence="1" type="ORF">UFOVP1229_91</name>
</gene>
<dbReference type="Pfam" id="PF13578">
    <property type="entry name" value="Methyltransf_24"/>
    <property type="match status" value="1"/>
</dbReference>
<dbReference type="InterPro" id="IPR029063">
    <property type="entry name" value="SAM-dependent_MTases_sf"/>
</dbReference>
<organism evidence="1">
    <name type="scientific">uncultured Caudovirales phage</name>
    <dbReference type="NCBI Taxonomy" id="2100421"/>
    <lineage>
        <taxon>Viruses</taxon>
        <taxon>Duplodnaviria</taxon>
        <taxon>Heunggongvirae</taxon>
        <taxon>Uroviricota</taxon>
        <taxon>Caudoviricetes</taxon>
        <taxon>Peduoviridae</taxon>
        <taxon>Maltschvirus</taxon>
        <taxon>Maltschvirus maltsch</taxon>
    </lineage>
</organism>
<keyword evidence="1" id="KW-0808">Transferase</keyword>
<evidence type="ECO:0000313" key="1">
    <source>
        <dbReference type="EMBL" id="CAB4191691.1"/>
    </source>
</evidence>
<proteinExistence type="predicted"/>